<dbReference type="AlphaFoldDB" id="A0A5N7B7C4"/>
<evidence type="ECO:0000313" key="1">
    <source>
        <dbReference type="EMBL" id="KAE8377568.1"/>
    </source>
</evidence>
<protein>
    <submittedName>
        <fullName evidence="1">Uncharacterized protein</fullName>
    </submittedName>
</protein>
<accession>A0A5N7B7C4</accession>
<keyword evidence="2" id="KW-1185">Reference proteome</keyword>
<dbReference type="OrthoDB" id="4364812at2759"/>
<dbReference type="EMBL" id="ML736221">
    <property type="protein sequence ID" value="KAE8377568.1"/>
    <property type="molecule type" value="Genomic_DNA"/>
</dbReference>
<name>A0A5N7B7C4_9EURO</name>
<organism evidence="1 2">
    <name type="scientific">Aspergillus bertholletiae</name>
    <dbReference type="NCBI Taxonomy" id="1226010"/>
    <lineage>
        <taxon>Eukaryota</taxon>
        <taxon>Fungi</taxon>
        <taxon>Dikarya</taxon>
        <taxon>Ascomycota</taxon>
        <taxon>Pezizomycotina</taxon>
        <taxon>Eurotiomycetes</taxon>
        <taxon>Eurotiomycetidae</taxon>
        <taxon>Eurotiales</taxon>
        <taxon>Aspergillaceae</taxon>
        <taxon>Aspergillus</taxon>
        <taxon>Aspergillus subgen. Circumdati</taxon>
    </lineage>
</organism>
<sequence length="186" mass="21916">MEHWTCVSEEFGNHAWWACLNNNQLYNFGSDWQRVYEILPEIAGPLTEGALSLETLPERRSDFKAWLRKAKQSEPERWREDPHRFIEREASWLRRGVTTRYMLLADQEAFETGRLRLIYVDNQGNIVQETRVDADEQTITDVIMAWFELTEPLELEQEGITGDRYRITGDLGRELYQLTDADFADP</sequence>
<evidence type="ECO:0000313" key="2">
    <source>
        <dbReference type="Proteomes" id="UP000326198"/>
    </source>
</evidence>
<dbReference type="Proteomes" id="UP000326198">
    <property type="component" value="Unassembled WGS sequence"/>
</dbReference>
<gene>
    <name evidence="1" type="ORF">BDV26DRAFT_208091</name>
</gene>
<proteinExistence type="predicted"/>
<reference evidence="1 2" key="1">
    <citation type="submission" date="2019-04" db="EMBL/GenBank/DDBJ databases">
        <title>Friends and foes A comparative genomics studyof 23 Aspergillus species from section Flavi.</title>
        <authorList>
            <consortium name="DOE Joint Genome Institute"/>
            <person name="Kjaerbolling I."/>
            <person name="Vesth T."/>
            <person name="Frisvad J.C."/>
            <person name="Nybo J.L."/>
            <person name="Theobald S."/>
            <person name="Kildgaard S."/>
            <person name="Isbrandt T."/>
            <person name="Kuo A."/>
            <person name="Sato A."/>
            <person name="Lyhne E.K."/>
            <person name="Kogle M.E."/>
            <person name="Wiebenga A."/>
            <person name="Kun R.S."/>
            <person name="Lubbers R.J."/>
            <person name="Makela M.R."/>
            <person name="Barry K."/>
            <person name="Chovatia M."/>
            <person name="Clum A."/>
            <person name="Daum C."/>
            <person name="Haridas S."/>
            <person name="He G."/>
            <person name="LaButti K."/>
            <person name="Lipzen A."/>
            <person name="Mondo S."/>
            <person name="Riley R."/>
            <person name="Salamov A."/>
            <person name="Simmons B.A."/>
            <person name="Magnuson J.K."/>
            <person name="Henrissat B."/>
            <person name="Mortensen U.H."/>
            <person name="Larsen T.O."/>
            <person name="Devries R.P."/>
            <person name="Grigoriev I.V."/>
            <person name="Machida M."/>
            <person name="Baker S.E."/>
            <person name="Andersen M.R."/>
        </authorList>
    </citation>
    <scope>NUCLEOTIDE SEQUENCE [LARGE SCALE GENOMIC DNA]</scope>
    <source>
        <strain evidence="1 2">IBT 29228</strain>
    </source>
</reference>